<dbReference type="EMBL" id="JAWDGP010006542">
    <property type="protein sequence ID" value="KAK3739230.1"/>
    <property type="molecule type" value="Genomic_DNA"/>
</dbReference>
<reference evidence="1" key="1">
    <citation type="journal article" date="2023" name="G3 (Bethesda)">
        <title>A reference genome for the long-term kleptoplast-retaining sea slug Elysia crispata morphotype clarki.</title>
        <authorList>
            <person name="Eastman K.E."/>
            <person name="Pendleton A.L."/>
            <person name="Shaikh M.A."/>
            <person name="Suttiyut T."/>
            <person name="Ogas R."/>
            <person name="Tomko P."/>
            <person name="Gavelis G."/>
            <person name="Widhalm J.R."/>
            <person name="Wisecaver J.H."/>
        </authorList>
    </citation>
    <scope>NUCLEOTIDE SEQUENCE</scope>
    <source>
        <strain evidence="1">ECLA1</strain>
    </source>
</reference>
<proteinExistence type="predicted"/>
<comment type="caution">
    <text evidence="1">The sequence shown here is derived from an EMBL/GenBank/DDBJ whole genome shotgun (WGS) entry which is preliminary data.</text>
</comment>
<keyword evidence="2" id="KW-1185">Reference proteome</keyword>
<organism evidence="1 2">
    <name type="scientific">Elysia crispata</name>
    <name type="common">lettuce slug</name>
    <dbReference type="NCBI Taxonomy" id="231223"/>
    <lineage>
        <taxon>Eukaryota</taxon>
        <taxon>Metazoa</taxon>
        <taxon>Spiralia</taxon>
        <taxon>Lophotrochozoa</taxon>
        <taxon>Mollusca</taxon>
        <taxon>Gastropoda</taxon>
        <taxon>Heterobranchia</taxon>
        <taxon>Euthyneura</taxon>
        <taxon>Panpulmonata</taxon>
        <taxon>Sacoglossa</taxon>
        <taxon>Placobranchoidea</taxon>
        <taxon>Plakobranchidae</taxon>
        <taxon>Elysia</taxon>
    </lineage>
</organism>
<protein>
    <submittedName>
        <fullName evidence="1">Uncharacterized protein</fullName>
    </submittedName>
</protein>
<accession>A0AAE1CW38</accession>
<dbReference type="AlphaFoldDB" id="A0AAE1CW38"/>
<sequence>MPPPSTPPLPPPFLLFPSPELTPLAESELRTGWNAARAMCEYMEPARTRLGASIFSEPVEYRYTGLVEYRYTGSSGVPVHQV</sequence>
<evidence type="ECO:0000313" key="2">
    <source>
        <dbReference type="Proteomes" id="UP001283361"/>
    </source>
</evidence>
<gene>
    <name evidence="1" type="ORF">RRG08_008091</name>
</gene>
<dbReference type="Proteomes" id="UP001283361">
    <property type="component" value="Unassembled WGS sequence"/>
</dbReference>
<evidence type="ECO:0000313" key="1">
    <source>
        <dbReference type="EMBL" id="KAK3739230.1"/>
    </source>
</evidence>
<name>A0AAE1CW38_9GAST</name>